<protein>
    <recommendedName>
        <fullName evidence="1">N-acetyltransferase domain-containing protein</fullName>
    </recommendedName>
</protein>
<reference evidence="2" key="1">
    <citation type="submission" date="2020-02" db="EMBL/GenBank/DDBJ databases">
        <authorList>
            <person name="Meier V. D."/>
        </authorList>
    </citation>
    <scope>NUCLEOTIDE SEQUENCE</scope>
    <source>
        <strain evidence="2">AVDCRST_MAG86</strain>
    </source>
</reference>
<dbReference type="PANTHER" id="PTHR43233:SF1">
    <property type="entry name" value="FAMILY N-ACETYLTRANSFERASE, PUTATIVE (AFU_ORTHOLOGUE AFUA_6G03350)-RELATED"/>
    <property type="match status" value="1"/>
</dbReference>
<feature type="domain" description="N-acetyltransferase" evidence="1">
    <location>
        <begin position="3"/>
        <end position="130"/>
    </location>
</feature>
<dbReference type="Pfam" id="PF00583">
    <property type="entry name" value="Acetyltransf_1"/>
    <property type="match status" value="1"/>
</dbReference>
<dbReference type="GO" id="GO:0016747">
    <property type="term" value="F:acyltransferase activity, transferring groups other than amino-acyl groups"/>
    <property type="evidence" value="ECO:0007669"/>
    <property type="project" value="InterPro"/>
</dbReference>
<dbReference type="AlphaFoldDB" id="A0A6J4VUM5"/>
<dbReference type="Gene3D" id="3.40.630.30">
    <property type="match status" value="1"/>
</dbReference>
<dbReference type="InterPro" id="IPR000182">
    <property type="entry name" value="GNAT_dom"/>
</dbReference>
<dbReference type="SUPFAM" id="SSF55729">
    <property type="entry name" value="Acyl-CoA N-acyltransferases (Nat)"/>
    <property type="match status" value="1"/>
</dbReference>
<dbReference type="PANTHER" id="PTHR43233">
    <property type="entry name" value="FAMILY N-ACETYLTRANSFERASE, PUTATIVE (AFU_ORTHOLOGUE AFUA_6G03350)-RELATED"/>
    <property type="match status" value="1"/>
</dbReference>
<dbReference type="PROSITE" id="PS51186">
    <property type="entry name" value="GNAT"/>
    <property type="match status" value="1"/>
</dbReference>
<dbReference type="InterPro" id="IPR016181">
    <property type="entry name" value="Acyl_CoA_acyltransferase"/>
</dbReference>
<dbReference type="InterPro" id="IPR053144">
    <property type="entry name" value="Acetyltransferase_Butenolide"/>
</dbReference>
<dbReference type="EMBL" id="CADCWP010000336">
    <property type="protein sequence ID" value="CAA9587294.1"/>
    <property type="molecule type" value="Genomic_DNA"/>
</dbReference>
<name>A0A6J4VUM5_9DEIN</name>
<evidence type="ECO:0000313" key="2">
    <source>
        <dbReference type="EMBL" id="CAA9587294.1"/>
    </source>
</evidence>
<accession>A0A6J4VUM5</accession>
<gene>
    <name evidence="2" type="ORF">AVDCRST_MAG86-3988</name>
</gene>
<evidence type="ECO:0000259" key="1">
    <source>
        <dbReference type="PROSITE" id="PS51186"/>
    </source>
</evidence>
<proteinExistence type="predicted"/>
<sequence length="130" mass="14473">MGIHYQASCEGITAEQLVGFFTHWRNPRTATEHLEILRGSDYVVLALDERDGRVVGFVTALTDGVQAAFIPLLEVLPDYRGRGIGSELMRRVLGLLSDLTAIDLTCRPELQTFYARFGMQPSVGAVLRNY</sequence>
<dbReference type="CDD" id="cd04301">
    <property type="entry name" value="NAT_SF"/>
    <property type="match status" value="1"/>
</dbReference>
<organism evidence="2">
    <name type="scientific">uncultured Truepera sp</name>
    <dbReference type="NCBI Taxonomy" id="543023"/>
    <lineage>
        <taxon>Bacteria</taxon>
        <taxon>Thermotogati</taxon>
        <taxon>Deinococcota</taxon>
        <taxon>Deinococci</taxon>
        <taxon>Trueperales</taxon>
        <taxon>Trueperaceae</taxon>
        <taxon>Truepera</taxon>
        <taxon>environmental samples</taxon>
    </lineage>
</organism>